<feature type="transmembrane region" description="Helical" evidence="7">
    <location>
        <begin position="91"/>
        <end position="119"/>
    </location>
</feature>
<keyword evidence="3" id="KW-1003">Cell membrane</keyword>
<gene>
    <name evidence="9" type="ORF">FDO65_04420</name>
</gene>
<dbReference type="InterPro" id="IPR010290">
    <property type="entry name" value="TM_effector"/>
</dbReference>
<dbReference type="PANTHER" id="PTHR23513:SF6">
    <property type="entry name" value="MAJOR FACILITATOR SUPERFAMILY ASSOCIATED DOMAIN-CONTAINING PROTEIN"/>
    <property type="match status" value="1"/>
</dbReference>
<evidence type="ECO:0000313" key="10">
    <source>
        <dbReference type="Proteomes" id="UP000306985"/>
    </source>
</evidence>
<feature type="transmembrane region" description="Helical" evidence="7">
    <location>
        <begin position="381"/>
        <end position="399"/>
    </location>
</feature>
<dbReference type="AlphaFoldDB" id="A0A4U6QKQ1"/>
<dbReference type="PANTHER" id="PTHR23513">
    <property type="entry name" value="INTEGRAL MEMBRANE EFFLUX PROTEIN-RELATED"/>
    <property type="match status" value="1"/>
</dbReference>
<dbReference type="InterPro" id="IPR036259">
    <property type="entry name" value="MFS_trans_sf"/>
</dbReference>
<comment type="caution">
    <text evidence="9">The sequence shown here is derived from an EMBL/GenBank/DDBJ whole genome shotgun (WGS) entry which is preliminary data.</text>
</comment>
<feature type="transmembrane region" description="Helical" evidence="7">
    <location>
        <begin position="286"/>
        <end position="307"/>
    </location>
</feature>
<keyword evidence="6 7" id="KW-0472">Membrane</keyword>
<evidence type="ECO:0000256" key="3">
    <source>
        <dbReference type="ARBA" id="ARBA00022475"/>
    </source>
</evidence>
<keyword evidence="2" id="KW-0813">Transport</keyword>
<accession>A0A4U6QKQ1</accession>
<dbReference type="Pfam" id="PF05977">
    <property type="entry name" value="MFS_3"/>
    <property type="match status" value="1"/>
</dbReference>
<feature type="domain" description="Major facilitator superfamily (MFS) profile" evidence="8">
    <location>
        <begin position="1"/>
        <end position="405"/>
    </location>
</feature>
<proteinExistence type="predicted"/>
<feature type="transmembrane region" description="Helical" evidence="7">
    <location>
        <begin position="50"/>
        <end position="70"/>
    </location>
</feature>
<keyword evidence="10" id="KW-1185">Reference proteome</keyword>
<dbReference type="CDD" id="cd06173">
    <property type="entry name" value="MFS_MefA_like"/>
    <property type="match status" value="1"/>
</dbReference>
<evidence type="ECO:0000256" key="2">
    <source>
        <dbReference type="ARBA" id="ARBA00022448"/>
    </source>
</evidence>
<feature type="transmembrane region" description="Helical" evidence="7">
    <location>
        <begin position="256"/>
        <end position="279"/>
    </location>
</feature>
<evidence type="ECO:0000313" key="9">
    <source>
        <dbReference type="EMBL" id="TKV60911.1"/>
    </source>
</evidence>
<evidence type="ECO:0000256" key="1">
    <source>
        <dbReference type="ARBA" id="ARBA00004651"/>
    </source>
</evidence>
<dbReference type="Proteomes" id="UP000306985">
    <property type="component" value="Unassembled WGS sequence"/>
</dbReference>
<dbReference type="RefSeq" id="WP_137448214.1">
    <property type="nucleotide sequence ID" value="NZ_SZZH01000001.1"/>
</dbReference>
<feature type="transmembrane region" description="Helical" evidence="7">
    <location>
        <begin position="163"/>
        <end position="192"/>
    </location>
</feature>
<feature type="transmembrane region" description="Helical" evidence="7">
    <location>
        <begin position="227"/>
        <end position="250"/>
    </location>
</feature>
<feature type="transmembrane region" description="Helical" evidence="7">
    <location>
        <begin position="352"/>
        <end position="375"/>
    </location>
</feature>
<dbReference type="GO" id="GO:0005886">
    <property type="term" value="C:plasma membrane"/>
    <property type="evidence" value="ECO:0007669"/>
    <property type="project" value="UniProtKB-SubCell"/>
</dbReference>
<dbReference type="InterPro" id="IPR020846">
    <property type="entry name" value="MFS_dom"/>
</dbReference>
<dbReference type="EMBL" id="SZZH01000001">
    <property type="protein sequence ID" value="TKV60911.1"/>
    <property type="molecule type" value="Genomic_DNA"/>
</dbReference>
<evidence type="ECO:0000256" key="4">
    <source>
        <dbReference type="ARBA" id="ARBA00022692"/>
    </source>
</evidence>
<dbReference type="Gene3D" id="1.20.1250.20">
    <property type="entry name" value="MFS general substrate transporter like domains"/>
    <property type="match status" value="1"/>
</dbReference>
<keyword evidence="5 7" id="KW-1133">Transmembrane helix</keyword>
<evidence type="ECO:0000256" key="5">
    <source>
        <dbReference type="ARBA" id="ARBA00022989"/>
    </source>
</evidence>
<protein>
    <submittedName>
        <fullName evidence="9">MFS transporter</fullName>
    </submittedName>
</protein>
<dbReference type="SUPFAM" id="SSF103473">
    <property type="entry name" value="MFS general substrate transporter"/>
    <property type="match status" value="1"/>
</dbReference>
<evidence type="ECO:0000256" key="6">
    <source>
        <dbReference type="ARBA" id="ARBA00023136"/>
    </source>
</evidence>
<keyword evidence="4 7" id="KW-0812">Transmembrane</keyword>
<comment type="subcellular location">
    <subcellularLocation>
        <location evidence="1">Cell membrane</location>
        <topology evidence="1">Multi-pass membrane protein</topology>
    </subcellularLocation>
</comment>
<dbReference type="GO" id="GO:0022857">
    <property type="term" value="F:transmembrane transporter activity"/>
    <property type="evidence" value="ECO:0007669"/>
    <property type="project" value="InterPro"/>
</dbReference>
<reference evidence="9 10" key="1">
    <citation type="submission" date="2019-05" db="EMBL/GenBank/DDBJ databases">
        <title>Nakamurella sp. N5BH11, whole genome shotgun sequence.</title>
        <authorList>
            <person name="Tuo L."/>
        </authorList>
    </citation>
    <scope>NUCLEOTIDE SEQUENCE [LARGE SCALE GENOMIC DNA]</scope>
    <source>
        <strain evidence="9 10">N5BH11</strain>
    </source>
</reference>
<dbReference type="PROSITE" id="PS50850">
    <property type="entry name" value="MFS"/>
    <property type="match status" value="1"/>
</dbReference>
<organism evidence="9 10">
    <name type="scientific">Nakamurella flava</name>
    <dbReference type="NCBI Taxonomy" id="2576308"/>
    <lineage>
        <taxon>Bacteria</taxon>
        <taxon>Bacillati</taxon>
        <taxon>Actinomycetota</taxon>
        <taxon>Actinomycetes</taxon>
        <taxon>Nakamurellales</taxon>
        <taxon>Nakamurellaceae</taxon>
        <taxon>Nakamurella</taxon>
    </lineage>
</organism>
<evidence type="ECO:0000256" key="7">
    <source>
        <dbReference type="SAM" id="Phobius"/>
    </source>
</evidence>
<evidence type="ECO:0000259" key="8">
    <source>
        <dbReference type="PROSITE" id="PS50850"/>
    </source>
</evidence>
<name>A0A4U6QKQ1_9ACTN</name>
<sequence>MGRIGELVAPAAWGTDFRRLLASTWTTNLADGLAVAAGPLLVASLTSDPFLVALAATVQWLPQLLLGLLAGGVADRVDRRRHLLLVNTIRVGILLGLAAGVVAGVMTIAVALVLLFLLAVAEVFADTTSATLLPMLVDRSALPTANARLQGGFLVGNQLAGPAIGAGLFAVAVGWPFVTQVVLVAVGTVVLVRLRLPPLPTPATTRRLHHDIAAGFRWSMRHPAVRTLILTILIFNVTFGATWSILVLYATQRLGLGPLGFGLLTTVQAIGGLVGIAVYGALARRIALGVLMRVGLVIETVFHLVLALTSSPWVAAPTMFALGVHEFVWGTTSTTIRQRAVPQELQGRVGGVYRTAVFGGLVVGSTVGGVLAQHYGVTAPLWFALGGSAVFVAAIWGQLPHLDRAGRDDAHDEQIAGSGD</sequence>
<dbReference type="OrthoDB" id="145388at2"/>